<keyword evidence="1" id="KW-0175">Coiled coil</keyword>
<feature type="compositionally biased region" description="Polar residues" evidence="2">
    <location>
        <begin position="232"/>
        <end position="243"/>
    </location>
</feature>
<dbReference type="Proteomes" id="UP000280104">
    <property type="component" value="Chromosome II"/>
</dbReference>
<keyword evidence="3" id="KW-0472">Membrane</keyword>
<feature type="transmembrane region" description="Helical" evidence="3">
    <location>
        <begin position="51"/>
        <end position="71"/>
    </location>
</feature>
<name>A0A7H4LPS7_WHEAT</name>
<accession>A0A7H4LPS7</accession>
<feature type="compositionally biased region" description="Basic and acidic residues" evidence="2">
    <location>
        <begin position="423"/>
        <end position="474"/>
    </location>
</feature>
<proteinExistence type="predicted"/>
<feature type="compositionally biased region" description="Polar residues" evidence="2">
    <location>
        <begin position="352"/>
        <end position="362"/>
    </location>
</feature>
<sequence>MSSRSAINRAMAGGPGRMLVRGCTAHKMDMDGGSKYRSRGQTMGGNNYKKLPYLLLLLLAIGAATLSVSVLHKMRERRLLSVLLQEREQQLMSLQVRLENEKEISKEMRRKVDELEAKTSILSIERTELKNKVMNSETTTTYLTNTQKELEAALVEKESHINQMKEIVAASGPDQMSAIKELLQQKEAELEEIKTKFSGNAVLATNNENATSDNVAPENSASSGDTVPAPTEDNSYNTTASESNHQDERILESTNNEDVNPDAVIPEEKINSSDSMPATGEELHSDDTTASESNHQDERTVVGTNNEDVVTPDTVIAEEKANSSGSTPDQAEELQSYNTTASESNHQEDGSSEGQFVKFTTNFEDDALQEKTDDANQSSDDPPPKGTHSEKSELRQSADSQEISKEEVDGRKQLEDTQGEVSYHSRESKLLEKEDGKEVAREPEKEINPDGEMKISKDSEEISKEELDGKKQLEDPQGEVSYHSKESKLLEKEDGNEVAREAEKEISPDGEMKISKDSQEISKEELDGKKQLEDHQGDHSTESKLLEQEDGKEVAREPEKKINPDGEMKISKDSLTEANQEIMQVVEPVASSADANLSLSRNNRESKETSKRRRKRKSRSKRRKRTDVAASNVDGEVIKGR</sequence>
<evidence type="ECO:0000313" key="5">
    <source>
        <dbReference type="Proteomes" id="UP000280104"/>
    </source>
</evidence>
<evidence type="ECO:0000256" key="1">
    <source>
        <dbReference type="SAM" id="Coils"/>
    </source>
</evidence>
<protein>
    <submittedName>
        <fullName evidence="4">Uncharacterized protein</fullName>
    </submittedName>
</protein>
<feature type="compositionally biased region" description="Basic residues" evidence="2">
    <location>
        <begin position="610"/>
        <end position="625"/>
    </location>
</feature>
<keyword evidence="3" id="KW-1133">Transmembrane helix</keyword>
<evidence type="ECO:0000313" key="4">
    <source>
        <dbReference type="EMBL" id="SPT20616.1"/>
    </source>
</evidence>
<keyword evidence="3" id="KW-0812">Transmembrane</keyword>
<feature type="compositionally biased region" description="Basic and acidic residues" evidence="2">
    <location>
        <begin position="482"/>
        <end position="575"/>
    </location>
</feature>
<reference evidence="4 5" key="1">
    <citation type="submission" date="2018-05" db="EMBL/GenBank/DDBJ databases">
        <authorList>
            <person name="Thind KAUR A."/>
        </authorList>
    </citation>
    <scope>NUCLEOTIDE SEQUENCE [LARGE SCALE GENOMIC DNA]</scope>
</reference>
<dbReference type="PANTHER" id="PTHR36143">
    <property type="entry name" value="OS08G0177500 PROTEIN"/>
    <property type="match status" value="1"/>
</dbReference>
<feature type="coiled-coil region" evidence="1">
    <location>
        <begin position="84"/>
        <end position="196"/>
    </location>
</feature>
<feature type="compositionally biased region" description="Basic and acidic residues" evidence="2">
    <location>
        <begin position="387"/>
        <end position="415"/>
    </location>
</feature>
<gene>
    <name evidence="4" type="ORF">CAMPLR22A2D_LOCUS5250</name>
</gene>
<organism evidence="4 5">
    <name type="scientific">Triticum aestivum</name>
    <name type="common">Wheat</name>
    <dbReference type="NCBI Taxonomy" id="4565"/>
    <lineage>
        <taxon>Eukaryota</taxon>
        <taxon>Viridiplantae</taxon>
        <taxon>Streptophyta</taxon>
        <taxon>Embryophyta</taxon>
        <taxon>Tracheophyta</taxon>
        <taxon>Spermatophyta</taxon>
        <taxon>Magnoliopsida</taxon>
        <taxon>Liliopsida</taxon>
        <taxon>Poales</taxon>
        <taxon>Poaceae</taxon>
        <taxon>BOP clade</taxon>
        <taxon>Pooideae</taxon>
        <taxon>Triticodae</taxon>
        <taxon>Triticeae</taxon>
        <taxon>Triticinae</taxon>
        <taxon>Triticum</taxon>
    </lineage>
</organism>
<evidence type="ECO:0000256" key="3">
    <source>
        <dbReference type="SAM" id="Phobius"/>
    </source>
</evidence>
<dbReference type="PANTHER" id="PTHR36143:SF8">
    <property type="entry name" value="OS04G0636200 PROTEIN"/>
    <property type="match status" value="1"/>
</dbReference>
<feature type="region of interest" description="Disordered" evidence="2">
    <location>
        <begin position="205"/>
        <end position="641"/>
    </location>
</feature>
<feature type="compositionally biased region" description="Polar residues" evidence="2">
    <location>
        <begin position="205"/>
        <end position="225"/>
    </location>
</feature>
<dbReference type="EMBL" id="LS480641">
    <property type="protein sequence ID" value="SPT20616.1"/>
    <property type="molecule type" value="Genomic_DNA"/>
</dbReference>
<feature type="compositionally biased region" description="Polar residues" evidence="2">
    <location>
        <begin position="322"/>
        <end position="344"/>
    </location>
</feature>
<dbReference type="AlphaFoldDB" id="A0A7H4LPS7"/>
<evidence type="ECO:0000256" key="2">
    <source>
        <dbReference type="SAM" id="MobiDB-lite"/>
    </source>
</evidence>